<evidence type="ECO:0000313" key="2">
    <source>
        <dbReference type="Proteomes" id="UP000625711"/>
    </source>
</evidence>
<dbReference type="InterPro" id="IPR051489">
    <property type="entry name" value="ADAM_Metalloproteinase"/>
</dbReference>
<dbReference type="Proteomes" id="UP000625711">
    <property type="component" value="Unassembled WGS sequence"/>
</dbReference>
<dbReference type="PANTHER" id="PTHR45702">
    <property type="entry name" value="ADAM10/ADAM17 METALLOPEPTIDASE FAMILY MEMBER"/>
    <property type="match status" value="1"/>
</dbReference>
<dbReference type="EMBL" id="JAACXV010014390">
    <property type="protein sequence ID" value="KAF7267758.1"/>
    <property type="molecule type" value="Genomic_DNA"/>
</dbReference>
<comment type="caution">
    <text evidence="1">The sequence shown here is derived from an EMBL/GenBank/DDBJ whole genome shotgun (WGS) entry which is preliminary data.</text>
</comment>
<protein>
    <submittedName>
        <fullName evidence="1">Uncharacterized protein</fullName>
    </submittedName>
</protein>
<accession>A0A834HUQ8</accession>
<reference evidence="1" key="1">
    <citation type="submission" date="2020-08" db="EMBL/GenBank/DDBJ databases">
        <title>Genome sequencing and assembly of the red palm weevil Rhynchophorus ferrugineus.</title>
        <authorList>
            <person name="Dias G.B."/>
            <person name="Bergman C.M."/>
            <person name="Manee M."/>
        </authorList>
    </citation>
    <scope>NUCLEOTIDE SEQUENCE</scope>
    <source>
        <strain evidence="1">AA-2017</strain>
        <tissue evidence="1">Whole larva</tissue>
    </source>
</reference>
<gene>
    <name evidence="1" type="ORF">GWI33_019055</name>
</gene>
<organism evidence="1 2">
    <name type="scientific">Rhynchophorus ferrugineus</name>
    <name type="common">Red palm weevil</name>
    <name type="synonym">Curculio ferrugineus</name>
    <dbReference type="NCBI Taxonomy" id="354439"/>
    <lineage>
        <taxon>Eukaryota</taxon>
        <taxon>Metazoa</taxon>
        <taxon>Ecdysozoa</taxon>
        <taxon>Arthropoda</taxon>
        <taxon>Hexapoda</taxon>
        <taxon>Insecta</taxon>
        <taxon>Pterygota</taxon>
        <taxon>Neoptera</taxon>
        <taxon>Endopterygota</taxon>
        <taxon>Coleoptera</taxon>
        <taxon>Polyphaga</taxon>
        <taxon>Cucujiformia</taxon>
        <taxon>Curculionidae</taxon>
        <taxon>Dryophthorinae</taxon>
        <taxon>Rhynchophorus</taxon>
    </lineage>
</organism>
<sequence length="278" mass="31322">MANATRTSQLSTAIRLACVSACGCRDNTKLPVFVRKICWKISSIFRVFRKTSGENAEWSRRGGKMFPKNLSRTVICWLLISCSWDGAEPSPLPVKQLNKDFDLNSWIKHYDVATYDTTSLGNQHKRAKRSLGGSSSPIILQVKGLDRSFRLVLMPDENVFADGVVFESTSRPNLQFNHRITYSGFLEDRRPEISFVCLLLIDDKILIRDMFTSVKVSKLISLKIYLALLQTPLFPMTYNANGNDKQTSIKISQLSSRTSIIRHLMERGNGAGSSEGFD</sequence>
<keyword evidence="2" id="KW-1185">Reference proteome</keyword>
<dbReference type="OrthoDB" id="6759840at2759"/>
<dbReference type="GO" id="GO:0006509">
    <property type="term" value="P:membrane protein ectodomain proteolysis"/>
    <property type="evidence" value="ECO:0007669"/>
    <property type="project" value="TreeGrafter"/>
</dbReference>
<dbReference type="PANTHER" id="PTHR45702:SF2">
    <property type="entry name" value="KUZBANIAN, ISOFORM A"/>
    <property type="match status" value="1"/>
</dbReference>
<dbReference type="AlphaFoldDB" id="A0A834HUQ8"/>
<evidence type="ECO:0000313" key="1">
    <source>
        <dbReference type="EMBL" id="KAF7267758.1"/>
    </source>
</evidence>
<dbReference type="GO" id="GO:0004222">
    <property type="term" value="F:metalloendopeptidase activity"/>
    <property type="evidence" value="ECO:0007669"/>
    <property type="project" value="TreeGrafter"/>
</dbReference>
<dbReference type="GO" id="GO:0005886">
    <property type="term" value="C:plasma membrane"/>
    <property type="evidence" value="ECO:0007669"/>
    <property type="project" value="TreeGrafter"/>
</dbReference>
<name>A0A834HUQ8_RHYFE</name>
<proteinExistence type="predicted"/>
<dbReference type="GO" id="GO:0007219">
    <property type="term" value="P:Notch signaling pathway"/>
    <property type="evidence" value="ECO:0007669"/>
    <property type="project" value="TreeGrafter"/>
</dbReference>